<dbReference type="EMBL" id="VIFK01000051">
    <property type="protein sequence ID" value="TQE99590.1"/>
    <property type="molecule type" value="Genomic_DNA"/>
</dbReference>
<dbReference type="AlphaFoldDB" id="A0A540VS47"/>
<organism evidence="3 5">
    <name type="scientific">Spiribacter salinus</name>
    <dbReference type="NCBI Taxonomy" id="1335746"/>
    <lineage>
        <taxon>Bacteria</taxon>
        <taxon>Pseudomonadati</taxon>
        <taxon>Pseudomonadota</taxon>
        <taxon>Gammaproteobacteria</taxon>
        <taxon>Chromatiales</taxon>
        <taxon>Ectothiorhodospiraceae</taxon>
        <taxon>Spiribacter</taxon>
    </lineage>
</organism>
<name>A0A540VS47_9GAMM</name>
<feature type="region of interest" description="Disordered" evidence="1">
    <location>
        <begin position="71"/>
        <end position="97"/>
    </location>
</feature>
<feature type="compositionally biased region" description="Basic and acidic residues" evidence="1">
    <location>
        <begin position="71"/>
        <end position="81"/>
    </location>
</feature>
<evidence type="ECO:0008006" key="6">
    <source>
        <dbReference type="Google" id="ProtNLM"/>
    </source>
</evidence>
<gene>
    <name evidence="4" type="ORF">FKY71_07080</name>
    <name evidence="3" type="ORF">FKY71_07840</name>
</gene>
<protein>
    <recommendedName>
        <fullName evidence="6">Type II secretion system protein GspC N-terminal domain-containing protein</fullName>
    </recommendedName>
</protein>
<evidence type="ECO:0000313" key="4">
    <source>
        <dbReference type="EMBL" id="TQE99726.1"/>
    </source>
</evidence>
<evidence type="ECO:0000256" key="1">
    <source>
        <dbReference type="SAM" id="MobiDB-lite"/>
    </source>
</evidence>
<accession>A0A540VS47</accession>
<reference evidence="3 5" key="1">
    <citation type="submission" date="2019-06" db="EMBL/GenBank/DDBJ databases">
        <title>Metagenome assembled Genome of Spiribacter salinus SL48-SHIP from the microbial mat of Salt Lake 48 (Novosibirsk region, Russia).</title>
        <authorList>
            <person name="Shipova A."/>
            <person name="Rozanov A.S."/>
            <person name="Bryanskaya A.V."/>
            <person name="Peltek S.E."/>
        </authorList>
    </citation>
    <scope>NUCLEOTIDE SEQUENCE [LARGE SCALE GENOMIC DNA]</scope>
    <source>
        <strain evidence="3">SL48-SHIP-2</strain>
    </source>
</reference>
<evidence type="ECO:0000313" key="5">
    <source>
        <dbReference type="Proteomes" id="UP000315400"/>
    </source>
</evidence>
<sequence>MIRRLVTDQISWALLAGCLVLAVMLTLQIADAPDPGVTAATPNSQGANAAATAREEPLQFPPLTAYQEIVERPLFSKDRRPPPAPAAETSQASTVDVPQYELEGTVLSPDGSFAILQDRRKRELQRLGLGERLDAWTVAEIGEGWLRLEHGERNARLQMDLPGGPSNPIGPEK</sequence>
<evidence type="ECO:0000313" key="3">
    <source>
        <dbReference type="EMBL" id="TQE99590.1"/>
    </source>
</evidence>
<keyword evidence="2" id="KW-0812">Transmembrane</keyword>
<keyword evidence="2" id="KW-1133">Transmembrane helix</keyword>
<proteinExistence type="predicted"/>
<dbReference type="EMBL" id="VIFK01000042">
    <property type="protein sequence ID" value="TQE99726.1"/>
    <property type="molecule type" value="Genomic_DNA"/>
</dbReference>
<dbReference type="Proteomes" id="UP000315400">
    <property type="component" value="Unassembled WGS sequence"/>
</dbReference>
<evidence type="ECO:0000256" key="2">
    <source>
        <dbReference type="SAM" id="Phobius"/>
    </source>
</evidence>
<comment type="caution">
    <text evidence="3">The sequence shown here is derived from an EMBL/GenBank/DDBJ whole genome shotgun (WGS) entry which is preliminary data.</text>
</comment>
<keyword evidence="2" id="KW-0472">Membrane</keyword>
<feature type="transmembrane region" description="Helical" evidence="2">
    <location>
        <begin position="12"/>
        <end position="30"/>
    </location>
</feature>